<evidence type="ECO:0000313" key="4">
    <source>
        <dbReference type="EMBL" id="CAF3903642.1"/>
    </source>
</evidence>
<keyword evidence="1" id="KW-0472">Membrane</keyword>
<keyword evidence="6" id="KW-1185">Reference proteome</keyword>
<evidence type="ECO:0000256" key="1">
    <source>
        <dbReference type="SAM" id="Phobius"/>
    </source>
</evidence>
<dbReference type="Proteomes" id="UP000663866">
    <property type="component" value="Unassembled WGS sequence"/>
</dbReference>
<name>A0A819HYQ7_9BILA</name>
<dbReference type="AlphaFoldDB" id="A0A819HYQ7"/>
<reference evidence="4" key="1">
    <citation type="submission" date="2021-02" db="EMBL/GenBank/DDBJ databases">
        <authorList>
            <person name="Nowell W R."/>
        </authorList>
    </citation>
    <scope>NUCLEOTIDE SEQUENCE</scope>
</reference>
<proteinExistence type="predicted"/>
<sequence>MYKDAGYGENWQPTANNNARRIDPYTHSFAVLGCFFAVGFVLIIIVVLSLIPLYISHSSATRSYVQVPRVSVNGYTLKFRSPWTNFDTDTILSESSNREALQAALTSMIQNDSALAGSIVEISSSSALLKRKRRLASNIISLSVNMYVISCKSCPSIQCLNQFQINTNNQLTDKSRTPTVRYELNTTNDTSSSSSTTQVYWLTYQLPNAVISNVSLVSADLKVISSSLENLINLDKTLNQPSTNNTITSTTAFPG</sequence>
<dbReference type="Proteomes" id="UP000663887">
    <property type="component" value="Unassembled WGS sequence"/>
</dbReference>
<evidence type="ECO:0000313" key="5">
    <source>
        <dbReference type="EMBL" id="CAF4000760.1"/>
    </source>
</evidence>
<dbReference type="PROSITE" id="PS51257">
    <property type="entry name" value="PROKAR_LIPOPROTEIN"/>
    <property type="match status" value="1"/>
</dbReference>
<dbReference type="Proteomes" id="UP000663856">
    <property type="component" value="Unassembled WGS sequence"/>
</dbReference>
<dbReference type="EMBL" id="CAJNRG010006835">
    <property type="protein sequence ID" value="CAF2089228.1"/>
    <property type="molecule type" value="Genomic_DNA"/>
</dbReference>
<dbReference type="EMBL" id="CAJOBG010001182">
    <property type="protein sequence ID" value="CAF3903642.1"/>
    <property type="molecule type" value="Genomic_DNA"/>
</dbReference>
<organism evidence="4 6">
    <name type="scientific">Rotaria magnacalcarata</name>
    <dbReference type="NCBI Taxonomy" id="392030"/>
    <lineage>
        <taxon>Eukaryota</taxon>
        <taxon>Metazoa</taxon>
        <taxon>Spiralia</taxon>
        <taxon>Gnathifera</taxon>
        <taxon>Rotifera</taxon>
        <taxon>Eurotatoria</taxon>
        <taxon>Bdelloidea</taxon>
        <taxon>Philodinida</taxon>
        <taxon>Philodinidae</taxon>
        <taxon>Rotaria</taxon>
    </lineage>
</organism>
<keyword evidence="1" id="KW-0812">Transmembrane</keyword>
<dbReference type="Proteomes" id="UP000663842">
    <property type="component" value="Unassembled WGS sequence"/>
</dbReference>
<evidence type="ECO:0000313" key="2">
    <source>
        <dbReference type="EMBL" id="CAF2089228.1"/>
    </source>
</evidence>
<accession>A0A819HYQ7</accession>
<evidence type="ECO:0000313" key="3">
    <source>
        <dbReference type="EMBL" id="CAF2146710.1"/>
    </source>
</evidence>
<gene>
    <name evidence="4" type="ORF">OVN521_LOCUS9646</name>
    <name evidence="5" type="ORF">UXM345_LOCUS16160</name>
    <name evidence="3" type="ORF">WKI299_LOCUS29461</name>
    <name evidence="2" type="ORF">XDN619_LOCUS16278</name>
</gene>
<dbReference type="EMBL" id="CAJNRF010013196">
    <property type="protein sequence ID" value="CAF2146710.1"/>
    <property type="molecule type" value="Genomic_DNA"/>
</dbReference>
<keyword evidence="1" id="KW-1133">Transmembrane helix</keyword>
<feature type="transmembrane region" description="Helical" evidence="1">
    <location>
        <begin position="29"/>
        <end position="55"/>
    </location>
</feature>
<dbReference type="EMBL" id="CAJOBF010001983">
    <property type="protein sequence ID" value="CAF4000760.1"/>
    <property type="molecule type" value="Genomic_DNA"/>
</dbReference>
<protein>
    <submittedName>
        <fullName evidence="4">Uncharacterized protein</fullName>
    </submittedName>
</protein>
<comment type="caution">
    <text evidence="4">The sequence shown here is derived from an EMBL/GenBank/DDBJ whole genome shotgun (WGS) entry which is preliminary data.</text>
</comment>
<evidence type="ECO:0000313" key="6">
    <source>
        <dbReference type="Proteomes" id="UP000663866"/>
    </source>
</evidence>